<accession>A0A9C6T5H5</accession>
<reference evidence="1" key="1">
    <citation type="journal article" date="2016" name="Nat. Genet.">
        <title>The genome sequences of Arachis duranensis and Arachis ipaensis, the diploid ancestors of cultivated peanut.</title>
        <authorList>
            <person name="Bertioli D.J."/>
            <person name="Cannon S.B."/>
            <person name="Froenicke L."/>
            <person name="Huang G."/>
            <person name="Farmer A.D."/>
            <person name="Cannon E.K."/>
            <person name="Liu X."/>
            <person name="Gao D."/>
            <person name="Clevenger J."/>
            <person name="Dash S."/>
            <person name="Ren L."/>
            <person name="Moretzsohn M.C."/>
            <person name="Shirasawa K."/>
            <person name="Huang W."/>
            <person name="Vidigal B."/>
            <person name="Abernathy B."/>
            <person name="Chu Y."/>
            <person name="Niederhuth C.E."/>
            <person name="Umale P."/>
            <person name="Araujo A.C."/>
            <person name="Kozik A."/>
            <person name="Kim K.D."/>
            <person name="Burow M.D."/>
            <person name="Varshney R.K."/>
            <person name="Wang X."/>
            <person name="Zhang X."/>
            <person name="Barkley N."/>
            <person name="Guimaraes P.M."/>
            <person name="Isobe S."/>
            <person name="Guo B."/>
            <person name="Liao B."/>
            <person name="Stalker H.T."/>
            <person name="Schmitz R.J."/>
            <person name="Scheffler B.E."/>
            <person name="Leal-Bertioli S.C."/>
            <person name="Xun X."/>
            <person name="Jackson S.A."/>
            <person name="Michelmore R."/>
            <person name="Ozias-Akins P."/>
        </authorList>
    </citation>
    <scope>NUCLEOTIDE SEQUENCE [LARGE SCALE GENOMIC DNA]</scope>
    <source>
        <strain evidence="1">cv. V14167</strain>
    </source>
</reference>
<dbReference type="GeneID" id="127741595"/>
<gene>
    <name evidence="2" type="primary">LOC127741595</name>
</gene>
<evidence type="ECO:0000313" key="2">
    <source>
        <dbReference type="RefSeq" id="XP_052110310.1"/>
    </source>
</evidence>
<protein>
    <submittedName>
        <fullName evidence="2">Uncharacterized protein LOC127741595</fullName>
    </submittedName>
</protein>
<evidence type="ECO:0000313" key="1">
    <source>
        <dbReference type="Proteomes" id="UP000515211"/>
    </source>
</evidence>
<organism evidence="1 2">
    <name type="scientific">Arachis duranensis</name>
    <name type="common">Wild peanut</name>
    <dbReference type="NCBI Taxonomy" id="130453"/>
    <lineage>
        <taxon>Eukaryota</taxon>
        <taxon>Viridiplantae</taxon>
        <taxon>Streptophyta</taxon>
        <taxon>Embryophyta</taxon>
        <taxon>Tracheophyta</taxon>
        <taxon>Spermatophyta</taxon>
        <taxon>Magnoliopsida</taxon>
        <taxon>eudicotyledons</taxon>
        <taxon>Gunneridae</taxon>
        <taxon>Pentapetalae</taxon>
        <taxon>rosids</taxon>
        <taxon>fabids</taxon>
        <taxon>Fabales</taxon>
        <taxon>Fabaceae</taxon>
        <taxon>Papilionoideae</taxon>
        <taxon>50 kb inversion clade</taxon>
        <taxon>dalbergioids sensu lato</taxon>
        <taxon>Dalbergieae</taxon>
        <taxon>Pterocarpus clade</taxon>
        <taxon>Arachis</taxon>
    </lineage>
</organism>
<dbReference type="RefSeq" id="XP_052110310.1">
    <property type="nucleotide sequence ID" value="XM_052254350.1"/>
</dbReference>
<keyword evidence="1" id="KW-1185">Reference proteome</keyword>
<dbReference type="KEGG" id="adu:127741595"/>
<proteinExistence type="predicted"/>
<sequence>MLSKKQTLKEGGIIVFTKEAEPQKPATEGLKAIKDQEDSENAIEHAPTEEKELQVESFLGKQEESVITTEHALAEVKEPQELPFLGMQKEPEDEQLTHFLAALKKLQVNISFAEVLKKKTPYTTCLKGILFEKNDLRGDKTVVLTKKCSALVQNELPRKMPDLGSFQILCTIGKITLDKALYNLGLSLNLIPSSEMKKLRIQEAQAIMITLQMNDQSLRQAHEPVENVLVKVG</sequence>
<dbReference type="PANTHER" id="PTHR33067">
    <property type="entry name" value="RNA-DIRECTED DNA POLYMERASE-RELATED"/>
    <property type="match status" value="1"/>
</dbReference>
<name>A0A9C6T5H5_ARADU</name>
<dbReference type="PANTHER" id="PTHR33067:SF9">
    <property type="entry name" value="RNA-DIRECTED DNA POLYMERASE"/>
    <property type="match status" value="1"/>
</dbReference>
<reference evidence="2" key="2">
    <citation type="submission" date="2025-08" db="UniProtKB">
        <authorList>
            <consortium name="RefSeq"/>
        </authorList>
    </citation>
    <scope>IDENTIFICATION</scope>
    <source>
        <tissue evidence="2">Whole plant</tissue>
    </source>
</reference>
<dbReference type="AlphaFoldDB" id="A0A9C6T5H5"/>
<dbReference type="Proteomes" id="UP000515211">
    <property type="component" value="Chromosome 9"/>
</dbReference>